<organism evidence="2">
    <name type="scientific">Melampsora larici-populina (strain 98AG31 / pathotype 3-4-7)</name>
    <name type="common">Poplar leaf rust fungus</name>
    <dbReference type="NCBI Taxonomy" id="747676"/>
    <lineage>
        <taxon>Eukaryota</taxon>
        <taxon>Fungi</taxon>
        <taxon>Dikarya</taxon>
        <taxon>Basidiomycota</taxon>
        <taxon>Pucciniomycotina</taxon>
        <taxon>Pucciniomycetes</taxon>
        <taxon>Pucciniales</taxon>
        <taxon>Melampsoraceae</taxon>
        <taxon>Melampsora</taxon>
    </lineage>
</organism>
<reference evidence="2" key="1">
    <citation type="journal article" date="2011" name="Proc. Natl. Acad. Sci. U.S.A.">
        <title>Obligate biotrophy features unraveled by the genomic analysis of rust fungi.</title>
        <authorList>
            <person name="Duplessis S."/>
            <person name="Cuomo C.A."/>
            <person name="Lin Y.-C."/>
            <person name="Aerts A."/>
            <person name="Tisserant E."/>
            <person name="Veneault-Fourrey C."/>
            <person name="Joly D.L."/>
            <person name="Hacquard S."/>
            <person name="Amselem J."/>
            <person name="Cantarel B.L."/>
            <person name="Chiu R."/>
            <person name="Coutinho P.M."/>
            <person name="Feau N."/>
            <person name="Field M."/>
            <person name="Frey P."/>
            <person name="Gelhaye E."/>
            <person name="Goldberg J."/>
            <person name="Grabherr M.G."/>
            <person name="Kodira C.D."/>
            <person name="Kohler A."/>
            <person name="Kuees U."/>
            <person name="Lindquist E.A."/>
            <person name="Lucas S.M."/>
            <person name="Mago R."/>
            <person name="Mauceli E."/>
            <person name="Morin E."/>
            <person name="Murat C."/>
            <person name="Pangilinan J.L."/>
            <person name="Park R."/>
            <person name="Pearson M."/>
            <person name="Quesneville H."/>
            <person name="Rouhier N."/>
            <person name="Sakthikumar S."/>
            <person name="Salamov A.A."/>
            <person name="Schmutz J."/>
            <person name="Selles B."/>
            <person name="Shapiro H."/>
            <person name="Tanguay P."/>
            <person name="Tuskan G.A."/>
            <person name="Henrissat B."/>
            <person name="Van de Peer Y."/>
            <person name="Rouze P."/>
            <person name="Ellis J.G."/>
            <person name="Dodds P.N."/>
            <person name="Schein J.E."/>
            <person name="Zhong S."/>
            <person name="Hamelin R.C."/>
            <person name="Grigoriev I.V."/>
            <person name="Szabo L.J."/>
            <person name="Martin F."/>
        </authorList>
    </citation>
    <scope>NUCLEOTIDE SEQUENCE [LARGE SCALE GENOMIC DNA]</scope>
    <source>
        <strain evidence="2">98AG31 / pathotype 3-4-7</strain>
    </source>
</reference>
<sequence length="123" mass="14041">MTWQFSHMHRNISDGKVCQRTRGPNGFRSEVGWSRAENTTYDKHQMSIFSGDSGVRIDMSNEPDDVMQRDGPSVSIRMERLGGFLGPLERECIINVELEINVSILMIMKDHQGANCIERLRGK</sequence>
<dbReference type="VEuPathDB" id="FungiDB:MELLADRAFT_107452"/>
<gene>
    <name evidence="1" type="ORF">MELLADRAFT_107452</name>
</gene>
<dbReference type="Proteomes" id="UP000001072">
    <property type="component" value="Unassembled WGS sequence"/>
</dbReference>
<evidence type="ECO:0000313" key="2">
    <source>
        <dbReference type="Proteomes" id="UP000001072"/>
    </source>
</evidence>
<proteinExistence type="predicted"/>
<dbReference type="RefSeq" id="XP_007411163.1">
    <property type="nucleotide sequence ID" value="XM_007411101.1"/>
</dbReference>
<protein>
    <submittedName>
        <fullName evidence="1">Uncharacterized protein</fullName>
    </submittedName>
</protein>
<keyword evidence="2" id="KW-1185">Reference proteome</keyword>
<dbReference type="GeneID" id="18923177"/>
<dbReference type="EMBL" id="GL883112">
    <property type="protein sequence ID" value="EGG05674.1"/>
    <property type="molecule type" value="Genomic_DNA"/>
</dbReference>
<dbReference type="AlphaFoldDB" id="F4RPV4"/>
<evidence type="ECO:0000313" key="1">
    <source>
        <dbReference type="EMBL" id="EGG05674.1"/>
    </source>
</evidence>
<name>F4RPV4_MELLP</name>
<dbReference type="HOGENOM" id="CLU_2015780_0_0_1"/>
<accession>F4RPV4</accession>
<dbReference type="InParanoid" id="F4RPV4"/>
<dbReference type="KEGG" id="mlr:MELLADRAFT_107452"/>